<evidence type="ECO:0008006" key="4">
    <source>
        <dbReference type="Google" id="ProtNLM"/>
    </source>
</evidence>
<keyword evidence="1" id="KW-0472">Membrane</keyword>
<gene>
    <name evidence="2" type="ORF">COT80_00395</name>
</gene>
<dbReference type="AlphaFoldDB" id="A0A2H0W6Y2"/>
<keyword evidence="1" id="KW-1133">Transmembrane helix</keyword>
<evidence type="ECO:0000256" key="1">
    <source>
        <dbReference type="SAM" id="Phobius"/>
    </source>
</evidence>
<comment type="caution">
    <text evidence="2">The sequence shown here is derived from an EMBL/GenBank/DDBJ whole genome shotgun (WGS) entry which is preliminary data.</text>
</comment>
<protein>
    <recommendedName>
        <fullName evidence="4">VanZ-like domain-containing protein</fullName>
    </recommendedName>
</protein>
<keyword evidence="1" id="KW-0812">Transmembrane</keyword>
<feature type="transmembrane region" description="Helical" evidence="1">
    <location>
        <begin position="24"/>
        <end position="46"/>
    </location>
</feature>
<name>A0A2H0W6Y2_9BACT</name>
<organism evidence="2 3">
    <name type="scientific">Candidatus Buchananbacteria bacterium CG10_big_fil_rev_8_21_14_0_10_33_19</name>
    <dbReference type="NCBI Taxonomy" id="1974525"/>
    <lineage>
        <taxon>Bacteria</taxon>
        <taxon>Candidatus Buchananiibacteriota</taxon>
    </lineage>
</organism>
<feature type="transmembrane region" description="Helical" evidence="1">
    <location>
        <begin position="53"/>
        <end position="79"/>
    </location>
</feature>
<feature type="transmembrane region" description="Helical" evidence="1">
    <location>
        <begin position="85"/>
        <end position="103"/>
    </location>
</feature>
<evidence type="ECO:0000313" key="2">
    <source>
        <dbReference type="EMBL" id="PIS06390.1"/>
    </source>
</evidence>
<sequence>MEPLPKFDSPIQIFLRQQLVNQPYIYIDLWSLVHFCSGLILGFLFATYYHKKLSWLITLSLLIIYEILEVFLTGIVFVSETYTDKFWDLIIGMAGFFIFYKIFKKIHHS</sequence>
<proteinExistence type="predicted"/>
<evidence type="ECO:0000313" key="3">
    <source>
        <dbReference type="Proteomes" id="UP000229056"/>
    </source>
</evidence>
<dbReference type="EMBL" id="PEZY01000004">
    <property type="protein sequence ID" value="PIS06390.1"/>
    <property type="molecule type" value="Genomic_DNA"/>
</dbReference>
<reference evidence="3" key="1">
    <citation type="submission" date="2017-09" db="EMBL/GenBank/DDBJ databases">
        <title>Depth-based differentiation of microbial function through sediment-hosted aquifers and enrichment of novel symbionts in the deep terrestrial subsurface.</title>
        <authorList>
            <person name="Probst A.J."/>
            <person name="Ladd B."/>
            <person name="Jarett J.K."/>
            <person name="Geller-Mcgrath D.E."/>
            <person name="Sieber C.M.K."/>
            <person name="Emerson J.B."/>
            <person name="Anantharaman K."/>
            <person name="Thomas B.C."/>
            <person name="Malmstrom R."/>
            <person name="Stieglmeier M."/>
            <person name="Klingl A."/>
            <person name="Woyke T."/>
            <person name="Ryan C.M."/>
            <person name="Banfield J.F."/>
        </authorList>
    </citation>
    <scope>NUCLEOTIDE SEQUENCE [LARGE SCALE GENOMIC DNA]</scope>
</reference>
<dbReference type="Proteomes" id="UP000229056">
    <property type="component" value="Unassembled WGS sequence"/>
</dbReference>
<accession>A0A2H0W6Y2</accession>